<dbReference type="SUPFAM" id="SSF52540">
    <property type="entry name" value="P-loop containing nucleoside triphosphate hydrolases"/>
    <property type="match status" value="1"/>
</dbReference>
<sequence length="274" mass="31164">MKVIGLGPARSGTDSLRSALKTLGFGPTYHMKEILFEESGLSTYNDADLWLKLALAEDETEKNKLIATILEPWNSGVDWPMSAFPEQLLKVYPDAKFILTMRSSAEAWYNSLTGSICKIEANNWSVSIVRKIPLFPFTRMKRVNIMMGAVVRSQLEGDNFVHMCDLANMEATMKWYDDWNARIQRIVPKDQLLVFKTGEDGYEKLASYLGVAVPEKPYPSVNSTREVKFALVQIRLVALLVVAVWLFFLVTLVRGIHRLMNERDTVPRKVIKDN</sequence>
<dbReference type="EMBL" id="HBNS01025183">
    <property type="protein sequence ID" value="CAE4616666.1"/>
    <property type="molecule type" value="Transcribed_RNA"/>
</dbReference>
<dbReference type="PANTHER" id="PTHR36978">
    <property type="entry name" value="P-LOOP CONTAINING NUCLEOTIDE TRIPHOSPHATE HYDROLASE"/>
    <property type="match status" value="1"/>
</dbReference>
<reference evidence="2" key="1">
    <citation type="submission" date="2021-01" db="EMBL/GenBank/DDBJ databases">
        <authorList>
            <person name="Corre E."/>
            <person name="Pelletier E."/>
            <person name="Niang G."/>
            <person name="Scheremetjew M."/>
            <person name="Finn R."/>
            <person name="Kale V."/>
            <person name="Holt S."/>
            <person name="Cochrane G."/>
            <person name="Meng A."/>
            <person name="Brown T."/>
            <person name="Cohen L."/>
        </authorList>
    </citation>
    <scope>NUCLEOTIDE SEQUENCE</scope>
    <source>
        <strain evidence="2">GSO104</strain>
    </source>
</reference>
<evidence type="ECO:0008006" key="3">
    <source>
        <dbReference type="Google" id="ProtNLM"/>
    </source>
</evidence>
<proteinExistence type="predicted"/>
<protein>
    <recommendedName>
        <fullName evidence="3">Sulfotransferase domain-containing protein</fullName>
    </recommendedName>
</protein>
<keyword evidence="1" id="KW-0812">Transmembrane</keyword>
<name>A0A7S4VKQ5_9STRA</name>
<gene>
    <name evidence="2" type="ORF">DBRI00130_LOCUS19864</name>
</gene>
<dbReference type="Pfam" id="PF17784">
    <property type="entry name" value="Sulfotransfer_4"/>
    <property type="match status" value="1"/>
</dbReference>
<dbReference type="PANTHER" id="PTHR36978:SF4">
    <property type="entry name" value="P-LOOP CONTAINING NUCLEOSIDE TRIPHOSPHATE HYDROLASE PROTEIN"/>
    <property type="match status" value="1"/>
</dbReference>
<evidence type="ECO:0000313" key="2">
    <source>
        <dbReference type="EMBL" id="CAE4616666.1"/>
    </source>
</evidence>
<dbReference type="Gene3D" id="3.40.50.300">
    <property type="entry name" value="P-loop containing nucleotide triphosphate hydrolases"/>
    <property type="match status" value="1"/>
</dbReference>
<keyword evidence="1" id="KW-0472">Membrane</keyword>
<accession>A0A7S4VKQ5</accession>
<keyword evidence="1" id="KW-1133">Transmembrane helix</keyword>
<dbReference type="AlphaFoldDB" id="A0A7S4VKQ5"/>
<feature type="transmembrane region" description="Helical" evidence="1">
    <location>
        <begin position="229"/>
        <end position="253"/>
    </location>
</feature>
<organism evidence="2">
    <name type="scientific">Ditylum brightwellii</name>
    <dbReference type="NCBI Taxonomy" id="49249"/>
    <lineage>
        <taxon>Eukaryota</taxon>
        <taxon>Sar</taxon>
        <taxon>Stramenopiles</taxon>
        <taxon>Ochrophyta</taxon>
        <taxon>Bacillariophyta</taxon>
        <taxon>Mediophyceae</taxon>
        <taxon>Lithodesmiophycidae</taxon>
        <taxon>Lithodesmiales</taxon>
        <taxon>Lithodesmiaceae</taxon>
        <taxon>Ditylum</taxon>
    </lineage>
</organism>
<dbReference type="InterPro" id="IPR040632">
    <property type="entry name" value="Sulfotransfer_4"/>
</dbReference>
<dbReference type="InterPro" id="IPR027417">
    <property type="entry name" value="P-loop_NTPase"/>
</dbReference>
<evidence type="ECO:0000256" key="1">
    <source>
        <dbReference type="SAM" id="Phobius"/>
    </source>
</evidence>